<evidence type="ECO:0000256" key="1">
    <source>
        <dbReference type="ARBA" id="ARBA00004496"/>
    </source>
</evidence>
<dbReference type="EMBL" id="CP003547">
    <property type="protein sequence ID" value="AFP85409.1"/>
    <property type="molecule type" value="Genomic_DNA"/>
</dbReference>
<dbReference type="HOGENOM" id="CLU_006406_5_1_6"/>
<keyword evidence="6 11" id="KW-0547">Nucleotide-binding</keyword>
<organism evidence="15 16">
    <name type="scientific">secondary endosymbiont of Heteropsylla cubana</name>
    <dbReference type="NCBI Taxonomy" id="134287"/>
    <lineage>
        <taxon>Bacteria</taxon>
        <taxon>Pseudomonadati</taxon>
        <taxon>Pseudomonadota</taxon>
        <taxon>Gammaproteobacteria</taxon>
        <taxon>Enterobacterales</taxon>
        <taxon>Enterobacteriaceae</taxon>
        <taxon>aphid secondary symbionts</taxon>
    </lineage>
</organism>
<keyword evidence="7 11" id="KW-0067">ATP-binding</keyword>
<evidence type="ECO:0000313" key="16">
    <source>
        <dbReference type="Proteomes" id="UP000003937"/>
    </source>
</evidence>
<evidence type="ECO:0000256" key="9">
    <source>
        <dbReference type="ARBA" id="ARBA00023146"/>
    </source>
</evidence>
<dbReference type="Gene3D" id="3.40.50.620">
    <property type="entry name" value="HUPs"/>
    <property type="match status" value="1"/>
</dbReference>
<dbReference type="InterPro" id="IPR036695">
    <property type="entry name" value="Arg-tRNA-synth_N_sf"/>
</dbReference>
<dbReference type="Pfam" id="PF05746">
    <property type="entry name" value="DALR_1"/>
    <property type="match status" value="1"/>
</dbReference>
<dbReference type="InterPro" id="IPR001412">
    <property type="entry name" value="aa-tRNA-synth_I_CS"/>
</dbReference>
<dbReference type="Pfam" id="PF00750">
    <property type="entry name" value="tRNA-synt_1d"/>
    <property type="match status" value="1"/>
</dbReference>
<protein>
    <recommendedName>
        <fullName evidence="11">Arginine--tRNA ligase</fullName>
        <ecNumber evidence="11">6.1.1.19</ecNumber>
    </recommendedName>
    <alternativeName>
        <fullName evidence="11">Arginyl-tRNA synthetase</fullName>
        <shortName evidence="11">ArgRS</shortName>
    </alternativeName>
</protein>
<evidence type="ECO:0000256" key="2">
    <source>
        <dbReference type="ARBA" id="ARBA00005594"/>
    </source>
</evidence>
<feature type="domain" description="DALR anticodon binding" evidence="13">
    <location>
        <begin position="460"/>
        <end position="576"/>
    </location>
</feature>
<evidence type="ECO:0000256" key="3">
    <source>
        <dbReference type="ARBA" id="ARBA00011245"/>
    </source>
</evidence>
<dbReference type="NCBIfam" id="TIGR00456">
    <property type="entry name" value="argS"/>
    <property type="match status" value="1"/>
</dbReference>
<dbReference type="CDD" id="cd07956">
    <property type="entry name" value="Anticodon_Ia_Arg"/>
    <property type="match status" value="1"/>
</dbReference>
<keyword evidence="8 11" id="KW-0648">Protein biosynthesis</keyword>
<dbReference type="InterPro" id="IPR014729">
    <property type="entry name" value="Rossmann-like_a/b/a_fold"/>
</dbReference>
<dbReference type="PATRIC" id="fig|134287.3.peg.84"/>
<dbReference type="STRING" id="134287.A35E_00087"/>
<comment type="catalytic activity">
    <reaction evidence="10 11">
        <text>tRNA(Arg) + L-arginine + ATP = L-arginyl-tRNA(Arg) + AMP + diphosphate</text>
        <dbReference type="Rhea" id="RHEA:20301"/>
        <dbReference type="Rhea" id="RHEA-COMP:9658"/>
        <dbReference type="Rhea" id="RHEA-COMP:9673"/>
        <dbReference type="ChEBI" id="CHEBI:30616"/>
        <dbReference type="ChEBI" id="CHEBI:32682"/>
        <dbReference type="ChEBI" id="CHEBI:33019"/>
        <dbReference type="ChEBI" id="CHEBI:78442"/>
        <dbReference type="ChEBI" id="CHEBI:78513"/>
        <dbReference type="ChEBI" id="CHEBI:456215"/>
        <dbReference type="EC" id="6.1.1.19"/>
    </reaction>
</comment>
<dbReference type="InterPro" id="IPR005148">
    <property type="entry name" value="Arg-tRNA-synth_N"/>
</dbReference>
<dbReference type="EC" id="6.1.1.19" evidence="11"/>
<feature type="domain" description="Arginyl tRNA synthetase N-terminal" evidence="14">
    <location>
        <begin position="5"/>
        <end position="87"/>
    </location>
</feature>
<keyword evidence="4 11" id="KW-0963">Cytoplasm</keyword>
<evidence type="ECO:0000256" key="11">
    <source>
        <dbReference type="HAMAP-Rule" id="MF_00123"/>
    </source>
</evidence>
<dbReference type="InterPro" id="IPR009080">
    <property type="entry name" value="tRNAsynth_Ia_anticodon-bd"/>
</dbReference>
<evidence type="ECO:0000256" key="4">
    <source>
        <dbReference type="ARBA" id="ARBA00022490"/>
    </source>
</evidence>
<dbReference type="SUPFAM" id="SSF52374">
    <property type="entry name" value="Nucleotidylyl transferase"/>
    <property type="match status" value="1"/>
</dbReference>
<dbReference type="PANTHER" id="PTHR11956:SF5">
    <property type="entry name" value="ARGININE--TRNA LIGASE, CYTOPLASMIC"/>
    <property type="match status" value="1"/>
</dbReference>
<dbReference type="FunFam" id="1.10.730.10:FF:000006">
    <property type="entry name" value="Arginyl-tRNA synthetase 2, mitochondrial"/>
    <property type="match status" value="1"/>
</dbReference>
<dbReference type="KEGG" id="sehc:A35E_00087"/>
<proteinExistence type="inferred from homology"/>
<comment type="subunit">
    <text evidence="3 11">Monomer.</text>
</comment>
<dbReference type="GO" id="GO:0005524">
    <property type="term" value="F:ATP binding"/>
    <property type="evidence" value="ECO:0007669"/>
    <property type="project" value="UniProtKB-UniRule"/>
</dbReference>
<evidence type="ECO:0000259" key="14">
    <source>
        <dbReference type="SMART" id="SM01016"/>
    </source>
</evidence>
<dbReference type="InterPro" id="IPR008909">
    <property type="entry name" value="DALR_anticod-bd"/>
</dbReference>
<evidence type="ECO:0000256" key="12">
    <source>
        <dbReference type="RuleBase" id="RU363038"/>
    </source>
</evidence>
<name>J3Z540_9ENTR</name>
<dbReference type="PANTHER" id="PTHR11956">
    <property type="entry name" value="ARGINYL-TRNA SYNTHETASE"/>
    <property type="match status" value="1"/>
</dbReference>
<feature type="short sequence motif" description="'HIGH' region" evidence="11">
    <location>
        <begin position="122"/>
        <end position="132"/>
    </location>
</feature>
<dbReference type="SMART" id="SM01016">
    <property type="entry name" value="Arg_tRNA_synt_N"/>
    <property type="match status" value="1"/>
</dbReference>
<evidence type="ECO:0000259" key="13">
    <source>
        <dbReference type="SMART" id="SM00836"/>
    </source>
</evidence>
<evidence type="ECO:0000256" key="7">
    <source>
        <dbReference type="ARBA" id="ARBA00022840"/>
    </source>
</evidence>
<reference evidence="15 16" key="1">
    <citation type="journal article" date="2012" name="Mol. Biol. Evol.">
        <title>Genome reduction and co-evolution between the primary and secondary bacterial symbionts of psyllids.</title>
        <authorList>
            <person name="Sloan D.B."/>
            <person name="Moran N.A."/>
        </authorList>
    </citation>
    <scope>NUCLEOTIDE SEQUENCE [LARGE SCALE GENOMIC DNA]</scope>
    <source>
        <strain evidence="15">Hcub_S</strain>
    </source>
</reference>
<dbReference type="AlphaFoldDB" id="J3Z540"/>
<evidence type="ECO:0000256" key="6">
    <source>
        <dbReference type="ARBA" id="ARBA00022741"/>
    </source>
</evidence>
<evidence type="ECO:0000256" key="8">
    <source>
        <dbReference type="ARBA" id="ARBA00022917"/>
    </source>
</evidence>
<sequence length="576" mass="65616" precursor="true">MNIQNLLSNKIYQALLTAGANPDCEPQVCQTSNPQFGDYQANGIMEIAKNIGLQPRFLAERVVNLLQLNDIAYKVDIVDPGFINIFLQSSWLEKHLFAALSCPRLGIKAVLPKTIVVDYSSPNVAKEMHVGHLRSTIIGDASVRTLSFLGHTVIRANHIGDWGTQFGMLIAYLEKVQYTNETTINLSKLENFYRAAKQHYDEDLEFAKRARSYTVQLQKGNEYCRQLWRKLVDITISQNQKIYERLNVTLTREDIMGESLYSTMLSDIVEDLKEKGMAVVNKGASIIFLNEFKNKEGNPMGVIIQKKDGAYLYTTTDIACAKYRYETLQANRVIYYVDSRQHQHLVQAWTIARKAGYIPESVSFEHHMFGMILGKDKKPFKTRAGNTIKLVDLLDEALERARRVVLAKHPAIDTKELETLAKIIGIGALKYADLSKNRNTDYVFNWDNMLTFEGNTAPYIQYAYARIISIFKRIKEDNQNLNKQFFLKTTSEHQLAVHLLKLEETITIIASRGTPHVLCSYLYDLAVLFSTFYEKCPILKTADAALRESRLQLAILTARTIKQGLDLLGIQTVERM</sequence>
<dbReference type="GO" id="GO:0004814">
    <property type="term" value="F:arginine-tRNA ligase activity"/>
    <property type="evidence" value="ECO:0007669"/>
    <property type="project" value="UniProtKB-UniRule"/>
</dbReference>
<dbReference type="InterPro" id="IPR035684">
    <property type="entry name" value="ArgRS_core"/>
</dbReference>
<dbReference type="SUPFAM" id="SSF47323">
    <property type="entry name" value="Anticodon-binding domain of a subclass of class I aminoacyl-tRNA synthetases"/>
    <property type="match status" value="1"/>
</dbReference>
<dbReference type="InterPro" id="IPR001278">
    <property type="entry name" value="Arg-tRNA-ligase"/>
</dbReference>
<comment type="subcellular location">
    <subcellularLocation>
        <location evidence="1 11">Cytoplasm</location>
    </subcellularLocation>
</comment>
<dbReference type="Pfam" id="PF03485">
    <property type="entry name" value="Arg_tRNA_synt_N"/>
    <property type="match status" value="1"/>
</dbReference>
<dbReference type="CDD" id="cd00671">
    <property type="entry name" value="ArgRS_core"/>
    <property type="match status" value="1"/>
</dbReference>
<accession>J3Z540</accession>
<dbReference type="SMART" id="SM00836">
    <property type="entry name" value="DALR_1"/>
    <property type="match status" value="1"/>
</dbReference>
<dbReference type="OrthoDB" id="9803211at2"/>
<dbReference type="PRINTS" id="PR01038">
    <property type="entry name" value="TRNASYNTHARG"/>
</dbReference>
<dbReference type="Gene3D" id="1.10.730.10">
    <property type="entry name" value="Isoleucyl-tRNA Synthetase, Domain 1"/>
    <property type="match status" value="1"/>
</dbReference>
<evidence type="ECO:0000256" key="5">
    <source>
        <dbReference type="ARBA" id="ARBA00022598"/>
    </source>
</evidence>
<dbReference type="HAMAP" id="MF_00123">
    <property type="entry name" value="Arg_tRNA_synth"/>
    <property type="match status" value="1"/>
</dbReference>
<dbReference type="PROSITE" id="PS00178">
    <property type="entry name" value="AA_TRNA_LIGASE_I"/>
    <property type="match status" value="1"/>
</dbReference>
<gene>
    <name evidence="11" type="primary">argS</name>
    <name evidence="15" type="ORF">A35E_00087</name>
</gene>
<dbReference type="FunFam" id="3.40.50.620:FF:000030">
    <property type="entry name" value="Arginine--tRNA ligase"/>
    <property type="match status" value="1"/>
</dbReference>
<keyword evidence="16" id="KW-1185">Reference proteome</keyword>
<dbReference type="Proteomes" id="UP000003937">
    <property type="component" value="Chromosome"/>
</dbReference>
<dbReference type="GO" id="GO:0005737">
    <property type="term" value="C:cytoplasm"/>
    <property type="evidence" value="ECO:0007669"/>
    <property type="project" value="UniProtKB-SubCell"/>
</dbReference>
<evidence type="ECO:0000256" key="10">
    <source>
        <dbReference type="ARBA" id="ARBA00049339"/>
    </source>
</evidence>
<dbReference type="GO" id="GO:0006420">
    <property type="term" value="P:arginyl-tRNA aminoacylation"/>
    <property type="evidence" value="ECO:0007669"/>
    <property type="project" value="UniProtKB-UniRule"/>
</dbReference>
<comment type="similarity">
    <text evidence="2 11 12">Belongs to the class-I aminoacyl-tRNA synthetase family.</text>
</comment>
<keyword evidence="5 11" id="KW-0436">Ligase</keyword>
<dbReference type="Gene3D" id="3.30.1360.70">
    <property type="entry name" value="Arginyl tRNA synthetase N-terminal domain"/>
    <property type="match status" value="1"/>
</dbReference>
<dbReference type="SUPFAM" id="SSF55190">
    <property type="entry name" value="Arginyl-tRNA synthetase (ArgRS), N-terminal 'additional' domain"/>
    <property type="match status" value="1"/>
</dbReference>
<keyword evidence="9 11" id="KW-0030">Aminoacyl-tRNA synthetase</keyword>
<evidence type="ECO:0000313" key="15">
    <source>
        <dbReference type="EMBL" id="AFP85409.1"/>
    </source>
</evidence>
<dbReference type="RefSeq" id="WP_014888706.1">
    <property type="nucleotide sequence ID" value="NC_018420.1"/>
</dbReference>